<gene>
    <name evidence="8" type="ORF">DLD77_07850</name>
</gene>
<dbReference type="EMBL" id="CP029600">
    <property type="protein sequence ID" value="AWO01613.1"/>
    <property type="molecule type" value="Genomic_DNA"/>
</dbReference>
<evidence type="ECO:0000256" key="5">
    <source>
        <dbReference type="ARBA" id="ARBA00023237"/>
    </source>
</evidence>
<evidence type="ECO:0000313" key="8">
    <source>
        <dbReference type="EMBL" id="AWO01613.1"/>
    </source>
</evidence>
<dbReference type="SUPFAM" id="SSF48452">
    <property type="entry name" value="TPR-like"/>
    <property type="match status" value="1"/>
</dbReference>
<dbReference type="Pfam" id="PF14322">
    <property type="entry name" value="SusD-like_3"/>
    <property type="match status" value="1"/>
</dbReference>
<keyword evidence="4" id="KW-0472">Membrane</keyword>
<evidence type="ECO:0000259" key="6">
    <source>
        <dbReference type="Pfam" id="PF07980"/>
    </source>
</evidence>
<name>A0ABM6WCG4_9BACT</name>
<dbReference type="Pfam" id="PF07980">
    <property type="entry name" value="SusD_RagB"/>
    <property type="match status" value="1"/>
</dbReference>
<keyword evidence="5" id="KW-0998">Cell outer membrane</keyword>
<evidence type="ECO:0000256" key="3">
    <source>
        <dbReference type="ARBA" id="ARBA00022729"/>
    </source>
</evidence>
<evidence type="ECO:0000259" key="7">
    <source>
        <dbReference type="Pfam" id="PF14322"/>
    </source>
</evidence>
<comment type="subcellular location">
    <subcellularLocation>
        <location evidence="1">Cell outer membrane</location>
    </subcellularLocation>
</comment>
<keyword evidence="3" id="KW-0732">Signal</keyword>
<accession>A0ABM6WCG4</accession>
<feature type="domain" description="RagB/SusD" evidence="6">
    <location>
        <begin position="300"/>
        <end position="594"/>
    </location>
</feature>
<evidence type="ECO:0000313" key="9">
    <source>
        <dbReference type="Proteomes" id="UP000246099"/>
    </source>
</evidence>
<comment type="similarity">
    <text evidence="2">Belongs to the SusD family.</text>
</comment>
<dbReference type="InterPro" id="IPR011990">
    <property type="entry name" value="TPR-like_helical_dom_sf"/>
</dbReference>
<dbReference type="Proteomes" id="UP000246099">
    <property type="component" value="Chromosome"/>
</dbReference>
<dbReference type="Gene3D" id="1.25.40.390">
    <property type="match status" value="1"/>
</dbReference>
<sequence length="594" mass="68219">MSPSKKINAMKTIINILLLTVVCTMACNKDLLEKKPLTEYMEEDVWRDPNLVQAYVNDLYPKMRHGFNEVMLASMTDEARFIHNYGTTTSVTEAMSPEDLGALNLFGEWDKHYKAIRNCNIFFEMVGSAKDLSAEQRKRLTGEVHFLRAYFYHMLVKYWGGVPLVKQIFKLTDGEAMLIPRNSFEECVQYIVDECDSAMALLPEAHDRDNTGRATRFAAMALKSRMLLYAASDLFNRGGNTNNPEWGYVQVDQAARTARWQKAKAAALELMNTGAFALYKPTASAVDNYTRVFLDKNNSEIIFCKYFNKQQLGTSHDLYNGPNGYHNWGGNVPLENFVEGYQMEDGTDFSWANPAMAAKPYEKRDPRFYATILYNGVKWKKRPSDAVGLDPVGVIQTGRYEKRNGANIEVVNGLDTRQGPIENWNGSYTGYYLRKFMDINLDAQFFRGDQSWPFFRYAEILLNYAEASMELGEEGEARTIINEVRTRGGMPALGTSVTGAELERMYRYERRYELAFEEHRYFDARRWLIAETVFSGPAKAIEIYGKLNPDTLLYTYKVLTNGVQERKFTRKHYLLPIMAEEIRRNSKMTPNPGY</sequence>
<keyword evidence="9" id="KW-1185">Reference proteome</keyword>
<reference evidence="8 9" key="1">
    <citation type="submission" date="2018-05" db="EMBL/GenBank/DDBJ databases">
        <title>Chitinophaga sp. nov., isolated from rhizosphere soil of Alhagi.</title>
        <authorList>
            <person name="Liu Y."/>
        </authorList>
    </citation>
    <scope>NUCLEOTIDE SEQUENCE [LARGE SCALE GENOMIC DNA]</scope>
    <source>
        <strain evidence="8 9">T22</strain>
    </source>
</reference>
<evidence type="ECO:0000256" key="4">
    <source>
        <dbReference type="ARBA" id="ARBA00023136"/>
    </source>
</evidence>
<evidence type="ECO:0000256" key="2">
    <source>
        <dbReference type="ARBA" id="ARBA00006275"/>
    </source>
</evidence>
<dbReference type="InterPro" id="IPR033985">
    <property type="entry name" value="SusD-like_N"/>
</dbReference>
<dbReference type="InterPro" id="IPR012944">
    <property type="entry name" value="SusD_RagB_dom"/>
</dbReference>
<feature type="domain" description="SusD-like N-terminal" evidence="7">
    <location>
        <begin position="32"/>
        <end position="228"/>
    </location>
</feature>
<organism evidence="8 9">
    <name type="scientific">Chitinophaga alhagiae</name>
    <dbReference type="NCBI Taxonomy" id="2203219"/>
    <lineage>
        <taxon>Bacteria</taxon>
        <taxon>Pseudomonadati</taxon>
        <taxon>Bacteroidota</taxon>
        <taxon>Chitinophagia</taxon>
        <taxon>Chitinophagales</taxon>
        <taxon>Chitinophagaceae</taxon>
        <taxon>Chitinophaga</taxon>
    </lineage>
</organism>
<evidence type="ECO:0000256" key="1">
    <source>
        <dbReference type="ARBA" id="ARBA00004442"/>
    </source>
</evidence>
<dbReference type="CDD" id="cd08977">
    <property type="entry name" value="SusD"/>
    <property type="match status" value="1"/>
</dbReference>
<proteinExistence type="inferred from homology"/>
<protein>
    <submittedName>
        <fullName evidence="8">RagB/SusD family nutrient uptake outer membrane protein</fullName>
    </submittedName>
</protein>